<protein>
    <submittedName>
        <fullName evidence="1">C_GCAxxG_C_C family protein</fullName>
    </submittedName>
</protein>
<gene>
    <name evidence="1" type="ORF">FYJ37_16340</name>
</gene>
<accession>A0A844FAK1</accession>
<comment type="caution">
    <text evidence="1">The sequence shown here is derived from an EMBL/GenBank/DDBJ whole genome shotgun (WGS) entry which is preliminary data.</text>
</comment>
<reference evidence="1 2" key="1">
    <citation type="submission" date="2019-08" db="EMBL/GenBank/DDBJ databases">
        <title>In-depth cultivation of the pig gut microbiome towards novel bacterial diversity and tailored functional studies.</title>
        <authorList>
            <person name="Wylensek D."/>
            <person name="Hitch T.C.A."/>
            <person name="Clavel T."/>
        </authorList>
    </citation>
    <scope>NUCLEOTIDE SEQUENCE [LARGE SCALE GENOMIC DNA]</scope>
    <source>
        <strain evidence="1 2">BL-389-WT-3D</strain>
    </source>
</reference>
<dbReference type="Proteomes" id="UP000462363">
    <property type="component" value="Unassembled WGS sequence"/>
</dbReference>
<dbReference type="EMBL" id="VUMB01000055">
    <property type="protein sequence ID" value="MSS41850.1"/>
    <property type="molecule type" value="Genomic_DNA"/>
</dbReference>
<evidence type="ECO:0000313" key="2">
    <source>
        <dbReference type="Proteomes" id="UP000462363"/>
    </source>
</evidence>
<dbReference type="RefSeq" id="WP_004604938.1">
    <property type="nucleotide sequence ID" value="NZ_AP024846.1"/>
</dbReference>
<dbReference type="InterPro" id="IPR010181">
    <property type="entry name" value="CGCAxxGCC_motif"/>
</dbReference>
<evidence type="ECO:0000313" key="1">
    <source>
        <dbReference type="EMBL" id="MSS41850.1"/>
    </source>
</evidence>
<dbReference type="NCBIfam" id="TIGR01909">
    <property type="entry name" value="C_GCAxxG_C_C"/>
    <property type="match status" value="1"/>
</dbReference>
<dbReference type="GeneID" id="62694665"/>
<dbReference type="SUPFAM" id="SSF48695">
    <property type="entry name" value="Multiheme cytochromes"/>
    <property type="match status" value="1"/>
</dbReference>
<sequence length="176" mass="19614">MNIGAKAVNLRKVQQDAENHYRGGFFCCEAVMAAMRENFELDVPEDVIGMASAMSVGAGRSGCMCGALNGGILALGMFFGRTEPRGPKDPEVNKCMSYSNELHNWFKEMNGKKAVCCRVLTREFDMGRGEHKNQCIYYTGICAWKVAEIVCRELGIEVLDSDDEKKEPRERKDIVA</sequence>
<dbReference type="Pfam" id="PF09719">
    <property type="entry name" value="C_GCAxxG_C_C"/>
    <property type="match status" value="1"/>
</dbReference>
<organism evidence="1 2">
    <name type="scientific">Clostridium scindens (strain JCM 10418 / VPI 12708)</name>
    <dbReference type="NCBI Taxonomy" id="29347"/>
    <lineage>
        <taxon>Bacteria</taxon>
        <taxon>Bacillati</taxon>
        <taxon>Bacillota</taxon>
        <taxon>Clostridia</taxon>
        <taxon>Lachnospirales</taxon>
        <taxon>Lachnospiraceae</taxon>
    </lineage>
</organism>
<dbReference type="AlphaFoldDB" id="A0A844FAK1"/>
<proteinExistence type="predicted"/>
<dbReference type="InterPro" id="IPR036280">
    <property type="entry name" value="Multihaem_cyt_sf"/>
</dbReference>
<name>A0A844FAK1_CLOSV</name>